<comment type="catalytic activity">
    <reaction evidence="1 11">
        <text>[eIF5A protein]-L-lysine + spermidine = [eIF5A protein]-deoxyhypusine + propane-1,3-diamine</text>
        <dbReference type="Rhea" id="RHEA:33299"/>
        <dbReference type="Rhea" id="RHEA-COMP:10143"/>
        <dbReference type="Rhea" id="RHEA-COMP:10144"/>
        <dbReference type="ChEBI" id="CHEBI:29969"/>
        <dbReference type="ChEBI" id="CHEBI:57484"/>
        <dbReference type="ChEBI" id="CHEBI:57834"/>
        <dbReference type="ChEBI" id="CHEBI:82657"/>
        <dbReference type="EC" id="2.5.1.46"/>
    </reaction>
</comment>
<sequence length="332" mass="36692">MAEKDFMEEARRSILKEKVQDYTVTGRESVCELIENFEKAHGFMAGHVARASRIISEMVLDKNVFKIFSFTGNLVATGLRGVIAQLLREGFFNAVITTCGAVDHDIARGVGAAYYKGDWGFDDALLKAIDVHRLGNVLIPMENYGLAVEKFSRKMFEELVAQRKRWSGYELLWEAGRRISDDNSILKAAFERKIPVFVPGLYDGAFGSQIIFNLSTIGLEVDLAEDEKKLVEIVFSSEKLGALVIGGGISKHHTIWWAQFKEGLDYAVYLTTAVEYDGSLSGAHPREAVSWGKIKPSGRTVTVYGDATVLLPLIVAGFKCLLRKNEGPVGGT</sequence>
<gene>
    <name evidence="11" type="primary">dys</name>
    <name evidence="12" type="ORF">IMZ38_04320</name>
</gene>
<comment type="similarity">
    <text evidence="5 11">Belongs to the deoxyhypusine synthase family.</text>
</comment>
<keyword evidence="8 11" id="KW-0520">NAD</keyword>
<evidence type="ECO:0000313" key="13">
    <source>
        <dbReference type="Proteomes" id="UP000593766"/>
    </source>
</evidence>
<dbReference type="OrthoDB" id="17730at2157"/>
<comment type="function">
    <text evidence="3 11">Catalyzes the NAD-dependent oxidative cleavage of spermidine and the subsequent transfer of the butylamine moiety of spermidine to the epsilon-amino group of a specific lysine residue of the eIF-5A precursor protein to form the intermediate deoxyhypusine residue.</text>
</comment>
<dbReference type="InterPro" id="IPR002773">
    <property type="entry name" value="Deoxyhypusine_synthase"/>
</dbReference>
<evidence type="ECO:0000256" key="5">
    <source>
        <dbReference type="ARBA" id="ARBA00009892"/>
    </source>
</evidence>
<feature type="active site" description="Nucleophile" evidence="11">
    <location>
        <position position="293"/>
    </location>
</feature>
<keyword evidence="9 11" id="KW-0386">Hypusine biosynthesis</keyword>
<dbReference type="InterPro" id="IPR022899">
    <property type="entry name" value="Deoxyhypus_synthase_arc"/>
</dbReference>
<comment type="cofactor">
    <cofactor evidence="2 11">
        <name>NAD(+)</name>
        <dbReference type="ChEBI" id="CHEBI:57540"/>
    </cofactor>
</comment>
<dbReference type="FunFam" id="3.40.910.10:FF:000010">
    <property type="entry name" value="Deoxyhypusine synthase"/>
    <property type="match status" value="1"/>
</dbReference>
<name>A0A7M1UNU5_9CREN</name>
<evidence type="ECO:0000256" key="9">
    <source>
        <dbReference type="ARBA" id="ARBA00023256"/>
    </source>
</evidence>
<keyword evidence="13" id="KW-1185">Reference proteome</keyword>
<organism evidence="12 13">
    <name type="scientific">Thermosphaera chiliense</name>
    <dbReference type="NCBI Taxonomy" id="3402707"/>
    <lineage>
        <taxon>Archaea</taxon>
        <taxon>Thermoproteota</taxon>
        <taxon>Thermoprotei</taxon>
        <taxon>Desulfurococcales</taxon>
        <taxon>Desulfurococcaceae</taxon>
        <taxon>Thermosphaera</taxon>
    </lineage>
</organism>
<evidence type="ECO:0000256" key="4">
    <source>
        <dbReference type="ARBA" id="ARBA00005041"/>
    </source>
</evidence>
<evidence type="ECO:0000256" key="10">
    <source>
        <dbReference type="ARBA" id="ARBA00039467"/>
    </source>
</evidence>
<protein>
    <recommendedName>
        <fullName evidence="10 11">Probable deoxyhypusine synthase</fullName>
        <shortName evidence="11">DHS</shortName>
        <ecNumber evidence="6 11">2.5.1.46</ecNumber>
    </recommendedName>
</protein>
<comment type="pathway">
    <text evidence="4 11">Protein modification; eIF5A hypusination.</text>
</comment>
<dbReference type="Pfam" id="PF01916">
    <property type="entry name" value="DS"/>
    <property type="match status" value="1"/>
</dbReference>
<keyword evidence="7 11" id="KW-0808">Transferase</keyword>
<dbReference type="InterPro" id="IPR029035">
    <property type="entry name" value="DHS-like_NAD/FAD-binding_dom"/>
</dbReference>
<evidence type="ECO:0000256" key="7">
    <source>
        <dbReference type="ARBA" id="ARBA00022679"/>
    </source>
</evidence>
<dbReference type="SUPFAM" id="SSF52467">
    <property type="entry name" value="DHS-like NAD/FAD-binding domain"/>
    <property type="match status" value="1"/>
</dbReference>
<evidence type="ECO:0000256" key="6">
    <source>
        <dbReference type="ARBA" id="ARBA00012683"/>
    </source>
</evidence>
<dbReference type="Proteomes" id="UP000593766">
    <property type="component" value="Chromosome"/>
</dbReference>
<dbReference type="EMBL" id="CP063144">
    <property type="protein sequence ID" value="QOR93881.1"/>
    <property type="molecule type" value="Genomic_DNA"/>
</dbReference>
<dbReference type="NCBIfam" id="NF002294">
    <property type="entry name" value="PRK01221.1"/>
    <property type="match status" value="1"/>
</dbReference>
<accession>A0A7M1UNU5</accession>
<evidence type="ECO:0000256" key="2">
    <source>
        <dbReference type="ARBA" id="ARBA00001911"/>
    </source>
</evidence>
<dbReference type="HAMAP" id="MF_00153">
    <property type="entry name" value="DHS"/>
    <property type="match status" value="1"/>
</dbReference>
<dbReference type="Gene3D" id="3.40.910.10">
    <property type="entry name" value="Deoxyhypusine synthase"/>
    <property type="match status" value="1"/>
</dbReference>
<dbReference type="UniPathway" id="UPA00354"/>
<evidence type="ECO:0000256" key="8">
    <source>
        <dbReference type="ARBA" id="ARBA00023027"/>
    </source>
</evidence>
<dbReference type="EC" id="2.5.1.46" evidence="6 11"/>
<dbReference type="KEGG" id="tcs:IMZ38_04320"/>
<evidence type="ECO:0000256" key="3">
    <source>
        <dbReference type="ARBA" id="ARBA00002823"/>
    </source>
</evidence>
<dbReference type="GO" id="GO:0005737">
    <property type="term" value="C:cytoplasm"/>
    <property type="evidence" value="ECO:0007669"/>
    <property type="project" value="TreeGrafter"/>
</dbReference>
<evidence type="ECO:0000256" key="11">
    <source>
        <dbReference type="HAMAP-Rule" id="MF_00153"/>
    </source>
</evidence>
<dbReference type="PANTHER" id="PTHR11703:SF0">
    <property type="entry name" value="DEOXYHYPUSINE SYNTHASE"/>
    <property type="match status" value="1"/>
</dbReference>
<evidence type="ECO:0000256" key="1">
    <source>
        <dbReference type="ARBA" id="ARBA00000952"/>
    </source>
</evidence>
<dbReference type="PANTHER" id="PTHR11703">
    <property type="entry name" value="DEOXYHYPUSINE SYNTHASE"/>
    <property type="match status" value="1"/>
</dbReference>
<evidence type="ECO:0000313" key="12">
    <source>
        <dbReference type="EMBL" id="QOR93881.1"/>
    </source>
</evidence>
<dbReference type="AlphaFoldDB" id="A0A7M1UNU5"/>
<dbReference type="InterPro" id="IPR036982">
    <property type="entry name" value="Deoxyhypusine_synthase_sf"/>
</dbReference>
<dbReference type="GO" id="GO:0034038">
    <property type="term" value="F:deoxyhypusine synthase activity"/>
    <property type="evidence" value="ECO:0007669"/>
    <property type="project" value="UniProtKB-UniRule"/>
</dbReference>
<proteinExistence type="inferred from homology"/>
<reference evidence="12 13" key="1">
    <citation type="submission" date="2020-10" db="EMBL/GenBank/DDBJ databases">
        <title>Complete genome sequence of Thermosphaera aggregans strain 3507.</title>
        <authorList>
            <person name="Zayulina K.S."/>
            <person name="Elcheninov A.G."/>
            <person name="Toshchakov S.V."/>
            <person name="Kublanov I.V."/>
            <person name="Kochetkova T.V."/>
        </authorList>
    </citation>
    <scope>NUCLEOTIDE SEQUENCE [LARGE SCALE GENOMIC DNA]</scope>
    <source>
        <strain evidence="12 13">3507</strain>
    </source>
</reference>